<evidence type="ECO:0000256" key="6">
    <source>
        <dbReference type="ARBA" id="ARBA00023180"/>
    </source>
</evidence>
<dbReference type="SMART" id="SM00473">
    <property type="entry name" value="PAN_AP"/>
    <property type="match status" value="1"/>
</dbReference>
<dbReference type="CDD" id="cd01098">
    <property type="entry name" value="PAN_AP_plant"/>
    <property type="match status" value="1"/>
</dbReference>
<feature type="domain" description="Apple" evidence="15">
    <location>
        <begin position="420"/>
        <end position="503"/>
    </location>
</feature>
<feature type="region of interest" description="Disordered" evidence="11">
    <location>
        <begin position="932"/>
        <end position="975"/>
    </location>
</feature>
<evidence type="ECO:0000256" key="8">
    <source>
        <dbReference type="ARBA" id="ARBA00048679"/>
    </source>
</evidence>
<gene>
    <name evidence="16" type="ORF">TAV2_LOCUS1686</name>
</gene>
<dbReference type="Pfam" id="PF01453">
    <property type="entry name" value="B_lectin"/>
    <property type="match status" value="1"/>
</dbReference>
<dbReference type="InterPro" id="IPR054059">
    <property type="entry name" value="MORF/ORRM1/DAG-like_MORF"/>
</dbReference>
<name>A0AAU9RBZ6_THLAR</name>
<dbReference type="Gene3D" id="2.90.10.10">
    <property type="entry name" value="Bulb-type lectin domain"/>
    <property type="match status" value="1"/>
</dbReference>
<feature type="compositionally biased region" description="Polar residues" evidence="11">
    <location>
        <begin position="704"/>
        <end position="718"/>
    </location>
</feature>
<dbReference type="Pfam" id="PF21864">
    <property type="entry name" value="MORF_dom"/>
    <property type="match status" value="1"/>
</dbReference>
<keyword evidence="2" id="KW-0507">mRNA processing</keyword>
<evidence type="ECO:0000256" key="3">
    <source>
        <dbReference type="ARBA" id="ARBA00022729"/>
    </source>
</evidence>
<evidence type="ECO:0000256" key="10">
    <source>
        <dbReference type="PROSITE-ProRule" id="PRU00076"/>
    </source>
</evidence>
<keyword evidence="12" id="KW-0472">Membrane</keyword>
<dbReference type="FunFam" id="3.30.70.80:FF:000001">
    <property type="entry name" value="Multiple organellar RNA editing factor"/>
    <property type="match status" value="1"/>
</dbReference>
<dbReference type="AlphaFoldDB" id="A0AAU9RBZ6"/>
<dbReference type="GO" id="GO:0004674">
    <property type="term" value="F:protein serine/threonine kinase activity"/>
    <property type="evidence" value="ECO:0007669"/>
    <property type="project" value="UniProtKB-EC"/>
</dbReference>
<feature type="domain" description="EGF-like" evidence="13">
    <location>
        <begin position="362"/>
        <end position="400"/>
    </location>
</feature>
<keyword evidence="6" id="KW-0325">Glycoprotein</keyword>
<dbReference type="PROSITE" id="PS50026">
    <property type="entry name" value="EGF_3"/>
    <property type="match status" value="1"/>
</dbReference>
<keyword evidence="12" id="KW-0812">Transmembrane</keyword>
<evidence type="ECO:0000259" key="14">
    <source>
        <dbReference type="PROSITE" id="PS50927"/>
    </source>
</evidence>
<evidence type="ECO:0000256" key="12">
    <source>
        <dbReference type="SAM" id="Phobius"/>
    </source>
</evidence>
<dbReference type="InterPro" id="IPR000742">
    <property type="entry name" value="EGF"/>
</dbReference>
<dbReference type="Proteomes" id="UP000836841">
    <property type="component" value="Chromosome 1"/>
</dbReference>
<keyword evidence="17" id="KW-1185">Reference proteome</keyword>
<dbReference type="Gene3D" id="3.30.70.80">
    <property type="entry name" value="Peptidase S8 propeptide/proteinase inhibitor I9"/>
    <property type="match status" value="1"/>
</dbReference>
<keyword evidence="4" id="KW-0809">Transit peptide</keyword>
<comment type="caution">
    <text evidence="10">Lacks conserved residue(s) required for the propagation of feature annotation.</text>
</comment>
<dbReference type="SMART" id="SM00108">
    <property type="entry name" value="B_lectin"/>
    <property type="match status" value="1"/>
</dbReference>
<keyword evidence="10" id="KW-0245">EGF-like domain</keyword>
<feature type="compositionally biased region" description="Polar residues" evidence="11">
    <location>
        <begin position="932"/>
        <end position="944"/>
    </location>
</feature>
<feature type="transmembrane region" description="Helical" evidence="12">
    <location>
        <begin position="521"/>
        <end position="543"/>
    </location>
</feature>
<keyword evidence="5" id="KW-1015">Disulfide bond</keyword>
<comment type="similarity">
    <text evidence="9">Belongs to the MORF family.</text>
</comment>
<dbReference type="Pfam" id="PF00954">
    <property type="entry name" value="S_locus_glycop"/>
    <property type="match status" value="1"/>
</dbReference>
<sequence length="975" mass="109535">MLPVKVGDVEAGLLVALADCNCVSDIEVAWTDSCTVKEAMIIWTRKKGFTVLGEAHLAFIKAQSIITFPSNSLIRNKHRMKIFFFFYFVLFSLLIQSCFSNNMIMRRQSLKDGDVIFSEGRRFAFGFFSLGTSKLRYVGIWYAQVSEQTVVWVANRDHPINDTSGHIKFSSRGNLCVYPSVNGTEPIWSTDVLDTISEPALVAKLSDLGNLVLIDPVTKKSFWESFNHPTNTLLPFMKFGYTRQDGLDRFMTSWRSPSDPGSGNITYRIDRRGFPQMMMYKGPTLSWRTGSWTGQRWSGVPEMTNKFIFNISFVNTPDEVSITYGVLNPLVITRMVLNETGIVQRFTWNGRDKKWIGFWSAPEEKCDNYNHCGVNGYCDPTSTEKFECTCLPGYEPKKPQDWSLRDASGGCKRRNTASMCSGREGFAKLKRVKVPNTSAVRVDMDITLKECEKRCLRNCSCVAYASAYHESEGGAKGCLTWHGDMLDTRTYLSSGQDFYLRVDKAELARWNGNGSSGKRRLVLILSSLAVAVMLLMIILLLFIRKRRLNKLKTYTGAESNRHRKPSSTFAPNSFDLEDSFTLEELEDKSRNRELPLFELSTIAAATDNFSFQNKLGAGGFGPVYKIWALWEKGEAATIIDTLMDEDTYDESEVMKCIHIGLLCVQESASDRPDMSSVVFMLGHNAIDLPSPKHPAFTVGRKRSVTNGGSSGNWPSGETGSSFNDVTLTNVEGLNNLSLSAIAMASFTTSSSSSLLPKTLLPVSHLTRFHTLSGIRRCGTWNPLLRSISAAGSRRRVAIVKAATVDSDYSSKRSSSNEQRETIMLPGCDYNHWLIVMEFPKDPSPTREQMIDTYLNTLATVLGSMEEAKKNMYAFSTTTYTGFQCTIDEETSEKFKGLPGVLWVLPDSYIDVKNKDYGGDKYINGEIIPCTYPTYQPKQRNNSKYQSKRYERKRDGPPPEQQRKPRQEPAASDSSS</sequence>
<dbReference type="GO" id="GO:0048544">
    <property type="term" value="P:recognition of pollen"/>
    <property type="evidence" value="ECO:0007669"/>
    <property type="project" value="InterPro"/>
</dbReference>
<dbReference type="CDD" id="cd00028">
    <property type="entry name" value="B_lectin"/>
    <property type="match status" value="1"/>
</dbReference>
<feature type="region of interest" description="Disordered" evidence="11">
    <location>
        <begin position="698"/>
        <end position="718"/>
    </location>
</feature>
<evidence type="ECO:0000256" key="7">
    <source>
        <dbReference type="ARBA" id="ARBA00047899"/>
    </source>
</evidence>
<dbReference type="PANTHER" id="PTHR32444:SF63">
    <property type="entry name" value="G-TYPE LECTIN S-RECEPTOR-LIKE SERINE_THREONINE-PROTEIN KINASE RKS1"/>
    <property type="match status" value="1"/>
</dbReference>
<dbReference type="PROSITE" id="PS50927">
    <property type="entry name" value="BULB_LECTIN"/>
    <property type="match status" value="1"/>
</dbReference>
<dbReference type="SUPFAM" id="SSF51110">
    <property type="entry name" value="alpha-D-mannose-specific plant lectins"/>
    <property type="match status" value="1"/>
</dbReference>
<evidence type="ECO:0000256" key="9">
    <source>
        <dbReference type="ARBA" id="ARBA00061096"/>
    </source>
</evidence>
<dbReference type="InterPro" id="IPR036426">
    <property type="entry name" value="Bulb-type_lectin_dom_sf"/>
</dbReference>
<evidence type="ECO:0000313" key="16">
    <source>
        <dbReference type="EMBL" id="CAH2038259.1"/>
    </source>
</evidence>
<dbReference type="EMBL" id="OU466857">
    <property type="protein sequence ID" value="CAH2038259.1"/>
    <property type="molecule type" value="Genomic_DNA"/>
</dbReference>
<reference evidence="16 17" key="1">
    <citation type="submission" date="2022-03" db="EMBL/GenBank/DDBJ databases">
        <authorList>
            <person name="Nunn A."/>
            <person name="Chopra R."/>
            <person name="Nunn A."/>
            <person name="Contreras Garrido A."/>
        </authorList>
    </citation>
    <scope>NUCLEOTIDE SEQUENCE [LARGE SCALE GENOMIC DNA]</scope>
</reference>
<dbReference type="InterPro" id="IPR037045">
    <property type="entry name" value="S8pro/Inhibitor_I9_sf"/>
</dbReference>
<dbReference type="EC" id="2.7.11.1" evidence="1"/>
<accession>A0AAU9RBZ6</accession>
<comment type="catalytic activity">
    <reaction evidence="7">
        <text>L-threonyl-[protein] + ATP = O-phospho-L-threonyl-[protein] + ADP + H(+)</text>
        <dbReference type="Rhea" id="RHEA:46608"/>
        <dbReference type="Rhea" id="RHEA-COMP:11060"/>
        <dbReference type="Rhea" id="RHEA-COMP:11605"/>
        <dbReference type="ChEBI" id="CHEBI:15378"/>
        <dbReference type="ChEBI" id="CHEBI:30013"/>
        <dbReference type="ChEBI" id="CHEBI:30616"/>
        <dbReference type="ChEBI" id="CHEBI:61977"/>
        <dbReference type="ChEBI" id="CHEBI:456216"/>
        <dbReference type="EC" id="2.7.11.1"/>
    </reaction>
</comment>
<dbReference type="InterPro" id="IPR003609">
    <property type="entry name" value="Pan_app"/>
</dbReference>
<dbReference type="GO" id="GO:0042803">
    <property type="term" value="F:protein homodimerization activity"/>
    <property type="evidence" value="ECO:0007669"/>
    <property type="project" value="UniProtKB-ARBA"/>
</dbReference>
<keyword evidence="3" id="KW-0732">Signal</keyword>
<dbReference type="PROSITE" id="PS50948">
    <property type="entry name" value="PAN"/>
    <property type="match status" value="1"/>
</dbReference>
<evidence type="ECO:0000313" key="17">
    <source>
        <dbReference type="Proteomes" id="UP000836841"/>
    </source>
</evidence>
<feature type="transmembrane region" description="Helical" evidence="12">
    <location>
        <begin position="82"/>
        <end position="104"/>
    </location>
</feature>
<dbReference type="Gene3D" id="3.30.200.20">
    <property type="entry name" value="Phosphorylase Kinase, domain 1"/>
    <property type="match status" value="1"/>
</dbReference>
<evidence type="ECO:0000256" key="4">
    <source>
        <dbReference type="ARBA" id="ARBA00022946"/>
    </source>
</evidence>
<evidence type="ECO:0000256" key="2">
    <source>
        <dbReference type="ARBA" id="ARBA00022664"/>
    </source>
</evidence>
<dbReference type="GO" id="GO:0006397">
    <property type="term" value="P:mRNA processing"/>
    <property type="evidence" value="ECO:0007669"/>
    <property type="project" value="UniProtKB-KW"/>
</dbReference>
<dbReference type="InterPro" id="IPR000858">
    <property type="entry name" value="S_locus_glycoprot_dom"/>
</dbReference>
<dbReference type="Pfam" id="PF08276">
    <property type="entry name" value="PAN_2"/>
    <property type="match status" value="1"/>
</dbReference>
<dbReference type="PANTHER" id="PTHR32444">
    <property type="entry name" value="BULB-TYPE LECTIN DOMAIN-CONTAINING PROTEIN"/>
    <property type="match status" value="1"/>
</dbReference>
<feature type="compositionally biased region" description="Basic and acidic residues" evidence="11">
    <location>
        <begin position="947"/>
        <end position="966"/>
    </location>
</feature>
<proteinExistence type="inferred from homology"/>
<dbReference type="CDD" id="cd00053">
    <property type="entry name" value="EGF"/>
    <property type="match status" value="1"/>
</dbReference>
<feature type="domain" description="Bulb-type lectin" evidence="14">
    <location>
        <begin position="101"/>
        <end position="226"/>
    </location>
</feature>
<comment type="catalytic activity">
    <reaction evidence="8">
        <text>L-seryl-[protein] + ATP = O-phospho-L-seryl-[protein] + ADP + H(+)</text>
        <dbReference type="Rhea" id="RHEA:17989"/>
        <dbReference type="Rhea" id="RHEA-COMP:9863"/>
        <dbReference type="Rhea" id="RHEA-COMP:11604"/>
        <dbReference type="ChEBI" id="CHEBI:15378"/>
        <dbReference type="ChEBI" id="CHEBI:29999"/>
        <dbReference type="ChEBI" id="CHEBI:30616"/>
        <dbReference type="ChEBI" id="CHEBI:83421"/>
        <dbReference type="ChEBI" id="CHEBI:456216"/>
        <dbReference type="EC" id="2.7.11.1"/>
    </reaction>
</comment>
<organism evidence="16 17">
    <name type="scientific">Thlaspi arvense</name>
    <name type="common">Field penny-cress</name>
    <dbReference type="NCBI Taxonomy" id="13288"/>
    <lineage>
        <taxon>Eukaryota</taxon>
        <taxon>Viridiplantae</taxon>
        <taxon>Streptophyta</taxon>
        <taxon>Embryophyta</taxon>
        <taxon>Tracheophyta</taxon>
        <taxon>Spermatophyta</taxon>
        <taxon>Magnoliopsida</taxon>
        <taxon>eudicotyledons</taxon>
        <taxon>Gunneridae</taxon>
        <taxon>Pentapetalae</taxon>
        <taxon>rosids</taxon>
        <taxon>malvids</taxon>
        <taxon>Brassicales</taxon>
        <taxon>Brassicaceae</taxon>
        <taxon>Thlaspideae</taxon>
        <taxon>Thlaspi</taxon>
    </lineage>
</organism>
<evidence type="ECO:0000256" key="5">
    <source>
        <dbReference type="ARBA" id="ARBA00023157"/>
    </source>
</evidence>
<keyword evidence="12" id="KW-1133">Transmembrane helix</keyword>
<evidence type="ECO:0000256" key="11">
    <source>
        <dbReference type="SAM" id="MobiDB-lite"/>
    </source>
</evidence>
<evidence type="ECO:0000256" key="1">
    <source>
        <dbReference type="ARBA" id="ARBA00012513"/>
    </source>
</evidence>
<evidence type="ECO:0000259" key="13">
    <source>
        <dbReference type="PROSITE" id="PS50026"/>
    </source>
</evidence>
<evidence type="ECO:0000259" key="15">
    <source>
        <dbReference type="PROSITE" id="PS50948"/>
    </source>
</evidence>
<protein>
    <recommendedName>
        <fullName evidence="1">non-specific serine/threonine protein kinase</fullName>
        <ecNumber evidence="1">2.7.11.1</ecNumber>
    </recommendedName>
</protein>
<dbReference type="InterPro" id="IPR001480">
    <property type="entry name" value="Bulb-type_lectin_dom"/>
</dbReference>
<dbReference type="FunFam" id="2.90.10.10:FF:000005">
    <property type="entry name" value="G-type lectin S-receptor-like serine/threonine-protein kinase"/>
    <property type="match status" value="1"/>
</dbReference>